<dbReference type="GO" id="GO:0006457">
    <property type="term" value="P:protein folding"/>
    <property type="evidence" value="ECO:0007669"/>
    <property type="project" value="InterPro"/>
</dbReference>
<dbReference type="GO" id="GO:0060027">
    <property type="term" value="P:convergent extension involved in gastrulation"/>
    <property type="evidence" value="ECO:0007669"/>
    <property type="project" value="Ensembl"/>
</dbReference>
<dbReference type="GO" id="GO:0051877">
    <property type="term" value="P:pigment granule aggregation in cell center"/>
    <property type="evidence" value="ECO:0007669"/>
    <property type="project" value="Ensembl"/>
</dbReference>
<evidence type="ECO:0000313" key="1">
    <source>
        <dbReference type="Ensembl" id="ENSMMDP00005037023.1"/>
    </source>
</evidence>
<dbReference type="GO" id="GO:0005524">
    <property type="term" value="F:ATP binding"/>
    <property type="evidence" value="ECO:0007669"/>
    <property type="project" value="InterPro"/>
</dbReference>
<reference evidence="1" key="3">
    <citation type="submission" date="2025-09" db="UniProtKB">
        <authorList>
            <consortium name="Ensembl"/>
        </authorList>
    </citation>
    <scope>IDENTIFICATION</scope>
</reference>
<dbReference type="Ensembl" id="ENSMMDT00005037818.1">
    <property type="protein sequence ID" value="ENSMMDP00005037023.1"/>
    <property type="gene ID" value="ENSMMDG00005017308.1"/>
</dbReference>
<dbReference type="InterPro" id="IPR027413">
    <property type="entry name" value="GROEL-like_equatorial_sf"/>
</dbReference>
<dbReference type="SUPFAM" id="SSF48592">
    <property type="entry name" value="GroEL equatorial domain-like"/>
    <property type="match status" value="1"/>
</dbReference>
<dbReference type="GO" id="GO:0032402">
    <property type="term" value="P:melanosome transport"/>
    <property type="evidence" value="ECO:0007669"/>
    <property type="project" value="Ensembl"/>
</dbReference>
<dbReference type="SUPFAM" id="SSF52029">
    <property type="entry name" value="GroEL apical domain-like"/>
    <property type="match status" value="1"/>
</dbReference>
<dbReference type="PANTHER" id="PTHR46787:SF1">
    <property type="entry name" value="MOLECULAR CHAPERONE MKKS"/>
    <property type="match status" value="1"/>
</dbReference>
<name>A0A667ZEJ9_9TELE</name>
<dbReference type="InterPro" id="IPR027409">
    <property type="entry name" value="GroEL-like_apical_dom_sf"/>
</dbReference>
<accession>A0A667ZEJ9</accession>
<sequence length="570" mass="61700">MSRLTKKSPSVCTDEPLENPDLCQRFDCLRQLLRSCFGPSGRLKHIRNNIGGHVITTSTSSVLLSAASSSQPAVRLLTTSILNHVSRFSDCGLFAAVLCLSLVDQAARRQSGLRRDVAIRVNKHLLRMCTDYLQREDCGCKVRLDFCSSRSLITLARSVISSKPGCVLTELEAVHISKLAVQAFVLTVPCDSPGTVRLGRTVTVSVEGQPVLDSAVFSGLLLDVPDASSLGNVENLQSNPLQMVLLGVSLSGDLSDLGDGTLEVHRGADADSQVLDQLLELGKQVVKDEVKLFVCQKVIHPVLQQYLRQHGVVVVERVGAALMEPLSQLTGAQPVATLQTTIPAKAYGQVKDLTIRQFGSKTMLHLHPAGEPVICTMILCHRNETMLNELKVACQKTEHVLRLTLREPSALLGGGCTETHLAAYIRNKSVHEAPEAAKVLGCSQSQYLLGLEAFCRSLESVAAALQHSGGSSLIDLTHGHHWTLHSDTAEIQREDALGSCGCGLVESGPHVKWTHLNTKYSDFSPAPLSKNAAVYPRVLDSFTAKINALQVAVETANLVLDIRYIIQDVN</sequence>
<reference evidence="1" key="1">
    <citation type="submission" date="2019-06" db="EMBL/GenBank/DDBJ databases">
        <authorList>
            <consortium name="Wellcome Sanger Institute Data Sharing"/>
        </authorList>
    </citation>
    <scope>NUCLEOTIDE SEQUENCE [LARGE SCALE GENOMIC DNA]</scope>
</reference>
<dbReference type="Proteomes" id="UP000472263">
    <property type="component" value="Chromosome 15"/>
</dbReference>
<dbReference type="InterPro" id="IPR027410">
    <property type="entry name" value="TCP-1-like_intermed_sf"/>
</dbReference>
<dbReference type="InParanoid" id="A0A667ZEJ9"/>
<dbReference type="InterPro" id="IPR002423">
    <property type="entry name" value="Cpn60/GroEL/TCP-1"/>
</dbReference>
<dbReference type="InterPro" id="IPR028790">
    <property type="entry name" value="MKKS"/>
</dbReference>
<dbReference type="GeneID" id="115372649"/>
<proteinExistence type="predicted"/>
<dbReference type="GO" id="GO:0070121">
    <property type="term" value="P:Kupffer's vesicle development"/>
    <property type="evidence" value="ECO:0007669"/>
    <property type="project" value="Ensembl"/>
</dbReference>
<dbReference type="GO" id="GO:0001947">
    <property type="term" value="P:heart looping"/>
    <property type="evidence" value="ECO:0007669"/>
    <property type="project" value="Ensembl"/>
</dbReference>
<dbReference type="GO" id="GO:0005634">
    <property type="term" value="C:nucleus"/>
    <property type="evidence" value="ECO:0007669"/>
    <property type="project" value="Ensembl"/>
</dbReference>
<dbReference type="Gene3D" id="1.10.560.10">
    <property type="entry name" value="GroEL-like equatorial domain"/>
    <property type="match status" value="1"/>
</dbReference>
<dbReference type="OrthoDB" id="528704at2759"/>
<dbReference type="CTD" id="8195"/>
<dbReference type="GO" id="GO:0048839">
    <property type="term" value="P:inner ear development"/>
    <property type="evidence" value="ECO:0007669"/>
    <property type="project" value="Ensembl"/>
</dbReference>
<dbReference type="GO" id="GO:0060271">
    <property type="term" value="P:cilium assembly"/>
    <property type="evidence" value="ECO:0007669"/>
    <property type="project" value="Ensembl"/>
</dbReference>
<dbReference type="GO" id="GO:0005737">
    <property type="term" value="C:cytoplasm"/>
    <property type="evidence" value="ECO:0007669"/>
    <property type="project" value="Ensembl"/>
</dbReference>
<dbReference type="GeneTree" id="ENSGT00390000007214"/>
<dbReference type="GO" id="GO:0051082">
    <property type="term" value="F:unfolded protein binding"/>
    <property type="evidence" value="ECO:0007669"/>
    <property type="project" value="InterPro"/>
</dbReference>
<evidence type="ECO:0000313" key="2">
    <source>
        <dbReference type="Proteomes" id="UP000472263"/>
    </source>
</evidence>
<dbReference type="GO" id="GO:1902636">
    <property type="term" value="C:kinociliary basal body"/>
    <property type="evidence" value="ECO:0007669"/>
    <property type="project" value="TreeGrafter"/>
</dbReference>
<keyword evidence="2" id="KW-1185">Reference proteome</keyword>
<dbReference type="AlphaFoldDB" id="A0A667ZEJ9"/>
<protein>
    <submittedName>
        <fullName evidence="1">MKKS centrosomal shuttling protein</fullName>
    </submittedName>
</protein>
<dbReference type="Gene3D" id="3.50.7.10">
    <property type="entry name" value="GroEL"/>
    <property type="match status" value="1"/>
</dbReference>
<dbReference type="GO" id="GO:0043010">
    <property type="term" value="P:camera-type eye development"/>
    <property type="evidence" value="ECO:0007669"/>
    <property type="project" value="Ensembl"/>
</dbReference>
<gene>
    <name evidence="1" type="primary">MKKS</name>
    <name evidence="1" type="synonym">mkks</name>
</gene>
<reference evidence="1" key="2">
    <citation type="submission" date="2025-08" db="UniProtKB">
        <authorList>
            <consortium name="Ensembl"/>
        </authorList>
    </citation>
    <scope>IDENTIFICATION</scope>
</reference>
<dbReference type="GO" id="GO:0051131">
    <property type="term" value="P:chaperone-mediated protein complex assembly"/>
    <property type="evidence" value="ECO:0007669"/>
    <property type="project" value="TreeGrafter"/>
</dbReference>
<dbReference type="RefSeq" id="XP_029926569.1">
    <property type="nucleotide sequence ID" value="XM_030070709.1"/>
</dbReference>
<organism evidence="1 2">
    <name type="scientific">Myripristis murdjan</name>
    <name type="common">pinecone soldierfish</name>
    <dbReference type="NCBI Taxonomy" id="586833"/>
    <lineage>
        <taxon>Eukaryota</taxon>
        <taxon>Metazoa</taxon>
        <taxon>Chordata</taxon>
        <taxon>Craniata</taxon>
        <taxon>Vertebrata</taxon>
        <taxon>Euteleostomi</taxon>
        <taxon>Actinopterygii</taxon>
        <taxon>Neopterygii</taxon>
        <taxon>Teleostei</taxon>
        <taxon>Neoteleostei</taxon>
        <taxon>Acanthomorphata</taxon>
        <taxon>Holocentriformes</taxon>
        <taxon>Holocentridae</taxon>
        <taxon>Myripristis</taxon>
    </lineage>
</organism>
<dbReference type="PANTHER" id="PTHR46787">
    <property type="entry name" value="SYNDROMES PUTATIVE CHAPERONIN-RELATED"/>
    <property type="match status" value="1"/>
</dbReference>
<dbReference type="Pfam" id="PF00118">
    <property type="entry name" value="Cpn60_TCP1"/>
    <property type="match status" value="1"/>
</dbReference>
<dbReference type="Gene3D" id="3.30.260.10">
    <property type="entry name" value="TCP-1-like chaperonin intermediate domain"/>
    <property type="match status" value="1"/>
</dbReference>